<dbReference type="InterPro" id="IPR016152">
    <property type="entry name" value="PTrfase/Anion_transptr"/>
</dbReference>
<dbReference type="PROSITE" id="PS00372">
    <property type="entry name" value="PTS_EIIA_TYPE_2_HIS"/>
    <property type="match status" value="1"/>
</dbReference>
<accession>A0A0W8G3R3</accession>
<dbReference type="Pfam" id="PF00359">
    <property type="entry name" value="PTS_EIIA_2"/>
    <property type="match status" value="1"/>
</dbReference>
<feature type="domain" description="PTS EIIA type-2" evidence="1">
    <location>
        <begin position="5"/>
        <end position="149"/>
    </location>
</feature>
<dbReference type="CDD" id="cd00211">
    <property type="entry name" value="PTS_IIA_fru"/>
    <property type="match status" value="1"/>
</dbReference>
<dbReference type="AlphaFoldDB" id="A0A0W8G3R3"/>
<dbReference type="SUPFAM" id="SSF55804">
    <property type="entry name" value="Phoshotransferase/anion transport protein"/>
    <property type="match status" value="1"/>
</dbReference>
<evidence type="ECO:0000313" key="2">
    <source>
        <dbReference type="EMBL" id="KUG27786.1"/>
    </source>
</evidence>
<gene>
    <name evidence="2" type="ORF">ASZ90_002363</name>
</gene>
<dbReference type="PROSITE" id="PS51094">
    <property type="entry name" value="PTS_EIIA_TYPE_2"/>
    <property type="match status" value="1"/>
</dbReference>
<dbReference type="InterPro" id="IPR051541">
    <property type="entry name" value="PTS_SugarTrans_NitroReg"/>
</dbReference>
<name>A0A0W8G3R3_9ZZZZ</name>
<protein>
    <submittedName>
        <fullName evidence="2">Pts system, iia component</fullName>
    </submittedName>
</protein>
<dbReference type="Gene3D" id="3.40.930.10">
    <property type="entry name" value="Mannitol-specific EII, Chain A"/>
    <property type="match status" value="1"/>
</dbReference>
<dbReference type="InterPro" id="IPR002178">
    <property type="entry name" value="PTS_EIIA_type-2_dom"/>
</dbReference>
<sequence length="150" mass="16485">MKLEEYLRPEFVLDELRSVHKSDVLAELVAPIGVAFADFDVDKAHRVLLEREALGTTGIGDGVAIPHGKMPGLTQIIIVAGRSLAGVDFDALDFKPCRLFFLVIAPEHVAGMHLRILAHISRLLSDESFREAFLQAEGRQGLWRVLTGSA</sequence>
<dbReference type="PANTHER" id="PTHR47738">
    <property type="entry name" value="PTS SYSTEM FRUCTOSE-LIKE EIIA COMPONENT-RELATED"/>
    <property type="match status" value="1"/>
</dbReference>
<evidence type="ECO:0000259" key="1">
    <source>
        <dbReference type="PROSITE" id="PS51094"/>
    </source>
</evidence>
<reference evidence="2" key="1">
    <citation type="journal article" date="2015" name="Proc. Natl. Acad. Sci. U.S.A.">
        <title>Networks of energetic and metabolic interactions define dynamics in microbial communities.</title>
        <authorList>
            <person name="Embree M."/>
            <person name="Liu J.K."/>
            <person name="Al-Bassam M.M."/>
            <person name="Zengler K."/>
        </authorList>
    </citation>
    <scope>NUCLEOTIDE SEQUENCE</scope>
</reference>
<proteinExistence type="predicted"/>
<dbReference type="PANTHER" id="PTHR47738:SF2">
    <property type="entry name" value="PTS SYSTEM FRUCTOSE-LIKE EIIA COMPONENT"/>
    <property type="match status" value="1"/>
</dbReference>
<organism evidence="2">
    <name type="scientific">hydrocarbon metagenome</name>
    <dbReference type="NCBI Taxonomy" id="938273"/>
    <lineage>
        <taxon>unclassified sequences</taxon>
        <taxon>metagenomes</taxon>
        <taxon>ecological metagenomes</taxon>
    </lineage>
</organism>
<comment type="caution">
    <text evidence="2">The sequence shown here is derived from an EMBL/GenBank/DDBJ whole genome shotgun (WGS) entry which is preliminary data.</text>
</comment>
<dbReference type="EMBL" id="LNQE01000289">
    <property type="protein sequence ID" value="KUG27786.1"/>
    <property type="molecule type" value="Genomic_DNA"/>
</dbReference>